<dbReference type="Gene3D" id="3.20.170.20">
    <property type="entry name" value="Protein of unknown function DUF952"/>
    <property type="match status" value="1"/>
</dbReference>
<proteinExistence type="predicted"/>
<comment type="caution">
    <text evidence="1">The sequence shown here is derived from an EMBL/GenBank/DDBJ whole genome shotgun (WGS) entry which is preliminary data.</text>
</comment>
<protein>
    <recommendedName>
        <fullName evidence="2">Glutathione S-transferase</fullName>
    </recommendedName>
</protein>
<dbReference type="InterPro" id="IPR009297">
    <property type="entry name" value="DUF952"/>
</dbReference>
<sequence>MTMSIILHITQKEQWEQAKRDGVYRGDTLDSEGFIHCSQPKQVIKVANTFFYNQQGLVLLFIESNKVSSEIRYEGVEEGEQFPHIYGALNVDAVTQVIDFQPGEDGFFKE</sequence>
<evidence type="ECO:0008006" key="2">
    <source>
        <dbReference type="Google" id="ProtNLM"/>
    </source>
</evidence>
<reference evidence="1" key="1">
    <citation type="journal article" date="2015" name="Genome Announc.">
        <title>Draft Genome Sequence of Tolypothrix boutellei Strain VB521301.</title>
        <authorList>
            <person name="Chandrababunaidu M.M."/>
            <person name="Singh D."/>
            <person name="Sen D."/>
            <person name="Bhan S."/>
            <person name="Das S."/>
            <person name="Gupta A."/>
            <person name="Adhikary S.P."/>
            <person name="Tripathy S."/>
        </authorList>
    </citation>
    <scope>NUCLEOTIDE SEQUENCE</scope>
    <source>
        <strain evidence="1">VB521301</strain>
    </source>
</reference>
<dbReference type="AlphaFoldDB" id="A0A0C1N5G6"/>
<dbReference type="Pfam" id="PF06108">
    <property type="entry name" value="DUF952"/>
    <property type="match status" value="1"/>
</dbReference>
<dbReference type="PANTHER" id="PTHR34129">
    <property type="entry name" value="BLR1139 PROTEIN"/>
    <property type="match status" value="1"/>
</dbReference>
<name>A0A0C1N5G6_9CYAN</name>
<dbReference type="STRING" id="1479485.DA73_0242750"/>
<evidence type="ECO:0000313" key="1">
    <source>
        <dbReference type="EMBL" id="KIE07736.1"/>
    </source>
</evidence>
<dbReference type="EMBL" id="JHEG02000059">
    <property type="protein sequence ID" value="KIE07736.1"/>
    <property type="molecule type" value="Genomic_DNA"/>
</dbReference>
<dbReference type="SUPFAM" id="SSF56399">
    <property type="entry name" value="ADP-ribosylation"/>
    <property type="match status" value="1"/>
</dbReference>
<accession>A0A0C1N5G6</accession>
<gene>
    <name evidence="1" type="ORF">DA73_0242750</name>
</gene>
<organism evidence="1">
    <name type="scientific">Tolypothrix bouteillei VB521301</name>
    <dbReference type="NCBI Taxonomy" id="1479485"/>
    <lineage>
        <taxon>Bacteria</taxon>
        <taxon>Bacillati</taxon>
        <taxon>Cyanobacteriota</taxon>
        <taxon>Cyanophyceae</taxon>
        <taxon>Nostocales</taxon>
        <taxon>Tolypothrichaceae</taxon>
        <taxon>Tolypothrix</taxon>
    </lineage>
</organism>
<dbReference type="PANTHER" id="PTHR34129:SF1">
    <property type="entry name" value="DUF952 DOMAIN-CONTAINING PROTEIN"/>
    <property type="match status" value="1"/>
</dbReference>